<dbReference type="AlphaFoldDB" id="A0A4R3YEE4"/>
<dbReference type="RefSeq" id="WP_223248500.1">
    <property type="nucleotide sequence ID" value="NZ_BHVT01000081.1"/>
</dbReference>
<sequence>MKMKLLVAATMFAVAGQAAAAIAPGSSGNGELFLSVYDSVALTSYTRDLGIDMNTFNASGSNAGYSLSFAGDSLLASAFGSLATNSNLLWNVAALDSTVNPGNSFVGMQFLSTTNASLATVKTQTNTNLAGFATVDGYVNAVNAGATDFVTNNSSTAASADGSSYFGNSFGNNWNKKAVFDSTAAVGSSLNFFALTPSDNSGLHKATVTQFGNADGAATWTLASNGTLSYVSPAPSAVPVPAAVWLLGSGLIGMVGVARRKVK</sequence>
<dbReference type="InterPro" id="IPR022472">
    <property type="entry name" value="VPLPA-CTERM"/>
</dbReference>
<feature type="signal peptide" evidence="2">
    <location>
        <begin position="1"/>
        <end position="20"/>
    </location>
</feature>
<feature type="transmembrane region" description="Helical" evidence="1">
    <location>
        <begin position="238"/>
        <end position="258"/>
    </location>
</feature>
<evidence type="ECO:0000256" key="1">
    <source>
        <dbReference type="SAM" id="Phobius"/>
    </source>
</evidence>
<accession>A0A4R3YEE4</accession>
<keyword evidence="4" id="KW-1185">Reference proteome</keyword>
<dbReference type="EMBL" id="SMCO01000002">
    <property type="protein sequence ID" value="TCV89528.1"/>
    <property type="molecule type" value="Genomic_DNA"/>
</dbReference>
<dbReference type="Proteomes" id="UP000295367">
    <property type="component" value="Unassembled WGS sequence"/>
</dbReference>
<gene>
    <name evidence="3" type="ORF">EDC63_10245</name>
</gene>
<evidence type="ECO:0000313" key="4">
    <source>
        <dbReference type="Proteomes" id="UP000295367"/>
    </source>
</evidence>
<keyword evidence="1" id="KW-0812">Transmembrane</keyword>
<comment type="caution">
    <text evidence="3">The sequence shown here is derived from an EMBL/GenBank/DDBJ whole genome shotgun (WGS) entry which is preliminary data.</text>
</comment>
<feature type="chain" id="PRO_5020285610" evidence="2">
    <location>
        <begin position="21"/>
        <end position="263"/>
    </location>
</feature>
<organism evidence="3 4">
    <name type="scientific">Sulfurirhabdus autotrophica</name>
    <dbReference type="NCBI Taxonomy" id="1706046"/>
    <lineage>
        <taxon>Bacteria</taxon>
        <taxon>Pseudomonadati</taxon>
        <taxon>Pseudomonadota</taxon>
        <taxon>Betaproteobacteria</taxon>
        <taxon>Nitrosomonadales</taxon>
        <taxon>Sulfuricellaceae</taxon>
        <taxon>Sulfurirhabdus</taxon>
    </lineage>
</organism>
<keyword evidence="2" id="KW-0732">Signal</keyword>
<keyword evidence="1" id="KW-0472">Membrane</keyword>
<evidence type="ECO:0000313" key="3">
    <source>
        <dbReference type="EMBL" id="TCV89528.1"/>
    </source>
</evidence>
<name>A0A4R3YEE4_9PROT</name>
<proteinExistence type="predicted"/>
<evidence type="ECO:0000256" key="2">
    <source>
        <dbReference type="SAM" id="SignalP"/>
    </source>
</evidence>
<protein>
    <submittedName>
        <fullName evidence="3">Putative secreted protein</fullName>
    </submittedName>
</protein>
<keyword evidence="1" id="KW-1133">Transmembrane helix</keyword>
<dbReference type="NCBIfam" id="TIGR03370">
    <property type="entry name" value="VPLPA-CTERM"/>
    <property type="match status" value="1"/>
</dbReference>
<reference evidence="3 4" key="1">
    <citation type="submission" date="2019-03" db="EMBL/GenBank/DDBJ databases">
        <title>Genomic Encyclopedia of Type Strains, Phase IV (KMG-IV): sequencing the most valuable type-strain genomes for metagenomic binning, comparative biology and taxonomic classification.</title>
        <authorList>
            <person name="Goeker M."/>
        </authorList>
    </citation>
    <scope>NUCLEOTIDE SEQUENCE [LARGE SCALE GENOMIC DNA]</scope>
    <source>
        <strain evidence="3 4">DSM 100309</strain>
    </source>
</reference>